<dbReference type="Proteomes" id="UP000008311">
    <property type="component" value="Unassembled WGS sequence"/>
</dbReference>
<dbReference type="AlphaFoldDB" id="B9RER5"/>
<dbReference type="EMBL" id="EQ973777">
    <property type="protein sequence ID" value="EEF49686.1"/>
    <property type="molecule type" value="Genomic_DNA"/>
</dbReference>
<accession>B9RER5</accession>
<reference evidence="2" key="1">
    <citation type="journal article" date="2010" name="Nat. Biotechnol.">
        <title>Draft genome sequence of the oilseed species Ricinus communis.</title>
        <authorList>
            <person name="Chan A.P."/>
            <person name="Crabtree J."/>
            <person name="Zhao Q."/>
            <person name="Lorenzi H."/>
            <person name="Orvis J."/>
            <person name="Puiu D."/>
            <person name="Melake-Berhan A."/>
            <person name="Jones K.M."/>
            <person name="Redman J."/>
            <person name="Chen G."/>
            <person name="Cahoon E.B."/>
            <person name="Gedil M."/>
            <person name="Stanke M."/>
            <person name="Haas B.J."/>
            <person name="Wortman J.R."/>
            <person name="Fraser-Liggett C.M."/>
            <person name="Ravel J."/>
            <person name="Rabinowicz P.D."/>
        </authorList>
    </citation>
    <scope>NUCLEOTIDE SEQUENCE [LARGE SCALE GENOMIC DNA]</scope>
    <source>
        <strain evidence="2">cv. Hale</strain>
    </source>
</reference>
<gene>
    <name evidence="1" type="ORF">RCOM_1427890</name>
</gene>
<evidence type="ECO:0000313" key="2">
    <source>
        <dbReference type="Proteomes" id="UP000008311"/>
    </source>
</evidence>
<name>B9RER5_RICCO</name>
<evidence type="ECO:0000313" key="1">
    <source>
        <dbReference type="EMBL" id="EEF49686.1"/>
    </source>
</evidence>
<organism evidence="1 2">
    <name type="scientific">Ricinus communis</name>
    <name type="common">Castor bean</name>
    <dbReference type="NCBI Taxonomy" id="3988"/>
    <lineage>
        <taxon>Eukaryota</taxon>
        <taxon>Viridiplantae</taxon>
        <taxon>Streptophyta</taxon>
        <taxon>Embryophyta</taxon>
        <taxon>Tracheophyta</taxon>
        <taxon>Spermatophyta</taxon>
        <taxon>Magnoliopsida</taxon>
        <taxon>eudicotyledons</taxon>
        <taxon>Gunneridae</taxon>
        <taxon>Pentapetalae</taxon>
        <taxon>rosids</taxon>
        <taxon>fabids</taxon>
        <taxon>Malpighiales</taxon>
        <taxon>Euphorbiaceae</taxon>
        <taxon>Acalyphoideae</taxon>
        <taxon>Acalypheae</taxon>
        <taxon>Ricinus</taxon>
    </lineage>
</organism>
<sequence>MLMSKARKYPSRIPGDSDHWRNANVGSCHSLPRGSRGWRFDCRSQINRKSLTGDSFNDSDKEPKFYFIKSPFLSGFRKNSGDDELAILKEGSGERWSEMDERMREWQ</sequence>
<proteinExistence type="predicted"/>
<keyword evidence="2" id="KW-1185">Reference proteome</keyword>
<dbReference type="InParanoid" id="B9RER5"/>
<protein>
    <submittedName>
        <fullName evidence="1">Uncharacterized protein</fullName>
    </submittedName>
</protein>